<sequence length="326" mass="36416">MSGQQHKAKIWCIGANLESFHSLKYLVDQGCEITGLITLPSGPNPQVSDYYDLHPFCEQHGIETLDSTNVNSPETLESLGAKEADYLFTLGWSQIFREDFIRCFSAFIVGTHPSKLPYGRGRAPLPWTILEGLEASAVSFFKIDTGVDTGMLLFQRDFNIPTRAYVGELYDIVARELSLGFLEIYKQISEGVPFDFLQQSEEGATVRGKRTPADGLLSFDRSAADMDALIRAVSKPYPGAYTYYKDEKVIFWEVREDEEGKFSGTRGQILTRKGGEILVQFADGNLWLGGATLANGEIPEPKFFKIGDKLGYSVQDEIYKLKKGIK</sequence>
<dbReference type="PANTHER" id="PTHR11138:SF5">
    <property type="entry name" value="METHIONYL-TRNA FORMYLTRANSFERASE, MITOCHONDRIAL"/>
    <property type="match status" value="1"/>
</dbReference>
<dbReference type="PANTHER" id="PTHR11138">
    <property type="entry name" value="METHIONYL-TRNA FORMYLTRANSFERASE"/>
    <property type="match status" value="1"/>
</dbReference>
<dbReference type="RefSeq" id="WP_092982549.1">
    <property type="nucleotide sequence ID" value="NZ_FOYQ01000002.1"/>
</dbReference>
<dbReference type="InterPro" id="IPR002376">
    <property type="entry name" value="Formyl_transf_N"/>
</dbReference>
<dbReference type="GO" id="GO:0005829">
    <property type="term" value="C:cytosol"/>
    <property type="evidence" value="ECO:0007669"/>
    <property type="project" value="TreeGrafter"/>
</dbReference>
<dbReference type="Proteomes" id="UP000199534">
    <property type="component" value="Unassembled WGS sequence"/>
</dbReference>
<dbReference type="OrthoDB" id="9802815at2"/>
<gene>
    <name evidence="3" type="ORF">SAMN04490243_2104</name>
</gene>
<organism evidence="3 4">
    <name type="scientific">Robiginitalea myxolifaciens</name>
    <dbReference type="NCBI Taxonomy" id="400055"/>
    <lineage>
        <taxon>Bacteria</taxon>
        <taxon>Pseudomonadati</taxon>
        <taxon>Bacteroidota</taxon>
        <taxon>Flavobacteriia</taxon>
        <taxon>Flavobacteriales</taxon>
        <taxon>Flavobacteriaceae</taxon>
        <taxon>Robiginitalea</taxon>
    </lineage>
</organism>
<dbReference type="SUPFAM" id="SSF53328">
    <property type="entry name" value="Formyltransferase"/>
    <property type="match status" value="1"/>
</dbReference>
<dbReference type="SUPFAM" id="SSF50486">
    <property type="entry name" value="FMT C-terminal domain-like"/>
    <property type="match status" value="1"/>
</dbReference>
<feature type="domain" description="Formyl transferase N-terminal" evidence="1">
    <location>
        <begin position="65"/>
        <end position="174"/>
    </location>
</feature>
<dbReference type="InterPro" id="IPR011034">
    <property type="entry name" value="Formyl_transferase-like_C_sf"/>
</dbReference>
<dbReference type="AlphaFoldDB" id="A0A1I6H245"/>
<accession>A0A1I6H245</accession>
<reference evidence="3 4" key="1">
    <citation type="submission" date="2016-10" db="EMBL/GenBank/DDBJ databases">
        <authorList>
            <person name="de Groot N.N."/>
        </authorList>
    </citation>
    <scope>NUCLEOTIDE SEQUENCE [LARGE SCALE GENOMIC DNA]</scope>
    <source>
        <strain evidence="3 4">DSM 21019</strain>
    </source>
</reference>
<dbReference type="EMBL" id="FOYQ01000002">
    <property type="protein sequence ID" value="SFR48482.1"/>
    <property type="molecule type" value="Genomic_DNA"/>
</dbReference>
<keyword evidence="3" id="KW-0808">Transferase</keyword>
<dbReference type="Gene3D" id="3.40.50.12230">
    <property type="match status" value="1"/>
</dbReference>
<dbReference type="Pfam" id="PF02911">
    <property type="entry name" value="Formyl_trans_C"/>
    <property type="match status" value="1"/>
</dbReference>
<name>A0A1I6H245_9FLAO</name>
<dbReference type="Pfam" id="PF00551">
    <property type="entry name" value="Formyl_trans_N"/>
    <property type="match status" value="1"/>
</dbReference>
<feature type="domain" description="Formyl transferase C-terminal" evidence="2">
    <location>
        <begin position="211"/>
        <end position="298"/>
    </location>
</feature>
<evidence type="ECO:0000313" key="4">
    <source>
        <dbReference type="Proteomes" id="UP000199534"/>
    </source>
</evidence>
<dbReference type="GO" id="GO:0004479">
    <property type="term" value="F:methionyl-tRNA formyltransferase activity"/>
    <property type="evidence" value="ECO:0007669"/>
    <property type="project" value="TreeGrafter"/>
</dbReference>
<dbReference type="InterPro" id="IPR036477">
    <property type="entry name" value="Formyl_transf_N_sf"/>
</dbReference>
<evidence type="ECO:0000259" key="1">
    <source>
        <dbReference type="Pfam" id="PF00551"/>
    </source>
</evidence>
<protein>
    <submittedName>
        <fullName evidence="3">Methionyl-tRNA formyltransferase</fullName>
    </submittedName>
</protein>
<dbReference type="STRING" id="400055.SAMN04490243_2104"/>
<proteinExistence type="predicted"/>
<evidence type="ECO:0000313" key="3">
    <source>
        <dbReference type="EMBL" id="SFR48482.1"/>
    </source>
</evidence>
<keyword evidence="4" id="KW-1185">Reference proteome</keyword>
<evidence type="ECO:0000259" key="2">
    <source>
        <dbReference type="Pfam" id="PF02911"/>
    </source>
</evidence>
<dbReference type="InterPro" id="IPR005793">
    <property type="entry name" value="Formyl_trans_C"/>
</dbReference>